<name>A0A6C2U159_PONDE</name>
<dbReference type="Pfam" id="PF00884">
    <property type="entry name" value="Sulfatase"/>
    <property type="match status" value="1"/>
</dbReference>
<dbReference type="AlphaFoldDB" id="A0A6C2U159"/>
<feature type="domain" description="Sulfatase N-terminal" evidence="2">
    <location>
        <begin position="23"/>
        <end position="287"/>
    </location>
</feature>
<dbReference type="PANTHER" id="PTHR43751">
    <property type="entry name" value="SULFATASE"/>
    <property type="match status" value="1"/>
</dbReference>
<evidence type="ECO:0000313" key="4">
    <source>
        <dbReference type="Proteomes" id="UP000366872"/>
    </source>
</evidence>
<dbReference type="SUPFAM" id="SSF53649">
    <property type="entry name" value="Alkaline phosphatase-like"/>
    <property type="match status" value="1"/>
</dbReference>
<organism evidence="3 4">
    <name type="scientific">Pontiella desulfatans</name>
    <dbReference type="NCBI Taxonomy" id="2750659"/>
    <lineage>
        <taxon>Bacteria</taxon>
        <taxon>Pseudomonadati</taxon>
        <taxon>Kiritimatiellota</taxon>
        <taxon>Kiritimatiellia</taxon>
        <taxon>Kiritimatiellales</taxon>
        <taxon>Pontiellaceae</taxon>
        <taxon>Pontiella</taxon>
    </lineage>
</organism>
<gene>
    <name evidence="3" type="primary">betC_32</name>
    <name evidence="3" type="ORF">PDESU_01877</name>
</gene>
<dbReference type="PANTHER" id="PTHR43751:SF1">
    <property type="entry name" value="SULFATASE ATSG-RELATED"/>
    <property type="match status" value="1"/>
</dbReference>
<evidence type="ECO:0000256" key="1">
    <source>
        <dbReference type="SAM" id="MobiDB-lite"/>
    </source>
</evidence>
<dbReference type="InterPro" id="IPR017850">
    <property type="entry name" value="Alkaline_phosphatase_core_sf"/>
</dbReference>
<dbReference type="InterPro" id="IPR000917">
    <property type="entry name" value="Sulfatase_N"/>
</dbReference>
<reference evidence="3 4" key="1">
    <citation type="submission" date="2019-04" db="EMBL/GenBank/DDBJ databases">
        <authorList>
            <person name="Van Vliet M D."/>
        </authorList>
    </citation>
    <scope>NUCLEOTIDE SEQUENCE [LARGE SCALE GENOMIC DNA]</scope>
    <source>
        <strain evidence="3 4">F1</strain>
    </source>
</reference>
<evidence type="ECO:0000259" key="2">
    <source>
        <dbReference type="Pfam" id="PF00884"/>
    </source>
</evidence>
<dbReference type="Gene3D" id="3.40.720.10">
    <property type="entry name" value="Alkaline Phosphatase, subunit A"/>
    <property type="match status" value="1"/>
</dbReference>
<dbReference type="Proteomes" id="UP000366872">
    <property type="component" value="Unassembled WGS sequence"/>
</dbReference>
<dbReference type="RefSeq" id="WP_222847122.1">
    <property type="nucleotide sequence ID" value="NZ_CAAHFG010000001.1"/>
</dbReference>
<proteinExistence type="predicted"/>
<sequence>MNERWVMALGLVFCVGALAAEKPNMVIFLADDHGRAECQVYGGEVRTPMMASLAKDGLVFDHAFVASPACGPSRSALLSGLMPARNGAEGNHVKPRPETQVMVKHLKQAGYEVVAFGKVAHNNYATMMGFDHDFPKKTGLAENVEKFLKQRTSQKPLCLMVGDRRPHVPWTKQMDYDPAKITLPAHFIDTPETREHWARYLTDVTGMDDEMRRVDELAEAYFGNRDYLFMYTADHGGQWPFGKWNLYDAGINVPMIVRWPGKVKPGTRTDAMVSWIDIFPTLLELVGGESPADIDGRSFANVLTGKAEKHRDAIFTTHTGDVKMNVYPMRSVRTERFKYIRNTHPDCYHSNHSDIHRKDGAGAYWDSWDAAAKNNPEAKAVIQKYYQRPEIEFFDLEKDPQEQINLAGNPEYKAQIAKMSAMLDDWMKEQGDTIRLEHQPYPLSGPTPHEIQPSNK</sequence>
<dbReference type="InterPro" id="IPR052701">
    <property type="entry name" value="GAG_Ulvan_Degrading_Sulfatases"/>
</dbReference>
<dbReference type="CDD" id="cd16027">
    <property type="entry name" value="SGSH"/>
    <property type="match status" value="1"/>
</dbReference>
<keyword evidence="4" id="KW-1185">Reference proteome</keyword>
<accession>A0A6C2U159</accession>
<evidence type="ECO:0000313" key="3">
    <source>
        <dbReference type="EMBL" id="VGO13321.1"/>
    </source>
</evidence>
<feature type="region of interest" description="Disordered" evidence="1">
    <location>
        <begin position="437"/>
        <end position="456"/>
    </location>
</feature>
<dbReference type="EMBL" id="CAAHFG010000001">
    <property type="protein sequence ID" value="VGO13321.1"/>
    <property type="molecule type" value="Genomic_DNA"/>
</dbReference>
<protein>
    <submittedName>
        <fullName evidence="3">Choline-sulfatase</fullName>
    </submittedName>
</protein>